<dbReference type="EMBL" id="FNOK01000014">
    <property type="protein sequence ID" value="SDX71231.1"/>
    <property type="molecule type" value="Genomic_DNA"/>
</dbReference>
<gene>
    <name evidence="4" type="ORF">SAMN05216215_101415</name>
</gene>
<dbReference type="Proteomes" id="UP000199529">
    <property type="component" value="Unassembled WGS sequence"/>
</dbReference>
<organism evidence="4 5">
    <name type="scientific">Saccharopolyspora shandongensis</name>
    <dbReference type="NCBI Taxonomy" id="418495"/>
    <lineage>
        <taxon>Bacteria</taxon>
        <taxon>Bacillati</taxon>
        <taxon>Actinomycetota</taxon>
        <taxon>Actinomycetes</taxon>
        <taxon>Pseudonocardiales</taxon>
        <taxon>Pseudonocardiaceae</taxon>
        <taxon>Saccharopolyspora</taxon>
    </lineage>
</organism>
<evidence type="ECO:0000256" key="2">
    <source>
        <dbReference type="PROSITE-ProRule" id="PRU00335"/>
    </source>
</evidence>
<feature type="DNA-binding region" description="H-T-H motif" evidence="2">
    <location>
        <begin position="29"/>
        <end position="48"/>
    </location>
</feature>
<evidence type="ECO:0000313" key="5">
    <source>
        <dbReference type="Proteomes" id="UP000199529"/>
    </source>
</evidence>
<keyword evidence="1 2" id="KW-0238">DNA-binding</keyword>
<protein>
    <submittedName>
        <fullName evidence="4">Transcriptional regulator, TetR family</fullName>
    </submittedName>
</protein>
<dbReference type="AlphaFoldDB" id="A0A1H3DXV8"/>
<accession>A0A1H3DXV8</accession>
<dbReference type="STRING" id="418495.SAMN05216215_101415"/>
<dbReference type="PROSITE" id="PS50977">
    <property type="entry name" value="HTH_TETR_2"/>
    <property type="match status" value="1"/>
</dbReference>
<evidence type="ECO:0000313" key="4">
    <source>
        <dbReference type="EMBL" id="SDX71231.1"/>
    </source>
</evidence>
<sequence length="182" mass="20615">MAAPTRTPPSRWIEAGLKALASGGPDAVRIEPLAKELGATRGSFYWHFKDRDAFLEAMLNTWEQRSIDEVIDQVETECGDARDKVRRAGMLTFSDELVPIDLAVRDWARYDPAVAERLRRVDNRRMDYAREQFRKFCADEDDVEARCMIAFSLAIAKHLLAADHGPRTRTEVLDLASAHLLA</sequence>
<evidence type="ECO:0000256" key="1">
    <source>
        <dbReference type="ARBA" id="ARBA00023125"/>
    </source>
</evidence>
<reference evidence="5" key="1">
    <citation type="submission" date="2016-10" db="EMBL/GenBank/DDBJ databases">
        <authorList>
            <person name="Varghese N."/>
            <person name="Submissions S."/>
        </authorList>
    </citation>
    <scope>NUCLEOTIDE SEQUENCE [LARGE SCALE GENOMIC DNA]</scope>
    <source>
        <strain evidence="5">CGMCC 4.3530</strain>
    </source>
</reference>
<dbReference type="InterPro" id="IPR009057">
    <property type="entry name" value="Homeodomain-like_sf"/>
</dbReference>
<proteinExistence type="predicted"/>
<dbReference type="SUPFAM" id="SSF46689">
    <property type="entry name" value="Homeodomain-like"/>
    <property type="match status" value="1"/>
</dbReference>
<name>A0A1H3DXV8_9PSEU</name>
<feature type="domain" description="HTH tetR-type" evidence="3">
    <location>
        <begin position="6"/>
        <end position="66"/>
    </location>
</feature>
<dbReference type="OrthoDB" id="3218408at2"/>
<keyword evidence="5" id="KW-1185">Reference proteome</keyword>
<dbReference type="GO" id="GO:0003677">
    <property type="term" value="F:DNA binding"/>
    <property type="evidence" value="ECO:0007669"/>
    <property type="project" value="UniProtKB-UniRule"/>
</dbReference>
<dbReference type="RefSeq" id="WP_093266408.1">
    <property type="nucleotide sequence ID" value="NZ_FNOK01000014.1"/>
</dbReference>
<evidence type="ECO:0000259" key="3">
    <source>
        <dbReference type="PROSITE" id="PS50977"/>
    </source>
</evidence>
<dbReference type="InterPro" id="IPR001647">
    <property type="entry name" value="HTH_TetR"/>
</dbReference>
<dbReference type="Pfam" id="PF00440">
    <property type="entry name" value="TetR_N"/>
    <property type="match status" value="1"/>
</dbReference>
<dbReference type="Gene3D" id="1.10.357.10">
    <property type="entry name" value="Tetracycline Repressor, domain 2"/>
    <property type="match status" value="1"/>
</dbReference>